<name>A0A017T4M5_9BACT</name>
<protein>
    <submittedName>
        <fullName evidence="2">Uncharacterized protein</fullName>
    </submittedName>
</protein>
<organism evidence="2 3">
    <name type="scientific">Chondromyces apiculatus DSM 436</name>
    <dbReference type="NCBI Taxonomy" id="1192034"/>
    <lineage>
        <taxon>Bacteria</taxon>
        <taxon>Pseudomonadati</taxon>
        <taxon>Myxococcota</taxon>
        <taxon>Polyangia</taxon>
        <taxon>Polyangiales</taxon>
        <taxon>Polyangiaceae</taxon>
        <taxon>Chondromyces</taxon>
    </lineage>
</organism>
<evidence type="ECO:0000313" key="2">
    <source>
        <dbReference type="EMBL" id="EYF03952.1"/>
    </source>
</evidence>
<dbReference type="STRING" id="1192034.CAP_5053"/>
<dbReference type="AlphaFoldDB" id="A0A017T4M5"/>
<evidence type="ECO:0000313" key="3">
    <source>
        <dbReference type="Proteomes" id="UP000019678"/>
    </source>
</evidence>
<sequence>MADLHGSAPPLASSRPGDQRAPSFRNNREVPTVDGPTGLLNPDPPDREPGSRGLRPVACRCGSGMMRPVPALGSRGASRLPALRRHFP</sequence>
<gene>
    <name evidence="2" type="ORF">CAP_5053</name>
</gene>
<proteinExistence type="predicted"/>
<accession>A0A017T4M5</accession>
<reference evidence="2 3" key="1">
    <citation type="submission" date="2013-05" db="EMBL/GenBank/DDBJ databases">
        <title>Genome assembly of Chondromyces apiculatus DSM 436.</title>
        <authorList>
            <person name="Sharma G."/>
            <person name="Khatri I."/>
            <person name="Kaur C."/>
            <person name="Mayilraj S."/>
            <person name="Subramanian S."/>
        </authorList>
    </citation>
    <scope>NUCLEOTIDE SEQUENCE [LARGE SCALE GENOMIC DNA]</scope>
    <source>
        <strain evidence="2 3">DSM 436</strain>
    </source>
</reference>
<dbReference type="Proteomes" id="UP000019678">
    <property type="component" value="Unassembled WGS sequence"/>
</dbReference>
<keyword evidence="3" id="KW-1185">Reference proteome</keyword>
<dbReference type="EMBL" id="ASRX01000040">
    <property type="protein sequence ID" value="EYF03952.1"/>
    <property type="molecule type" value="Genomic_DNA"/>
</dbReference>
<evidence type="ECO:0000256" key="1">
    <source>
        <dbReference type="SAM" id="MobiDB-lite"/>
    </source>
</evidence>
<feature type="region of interest" description="Disordered" evidence="1">
    <location>
        <begin position="1"/>
        <end position="88"/>
    </location>
</feature>
<comment type="caution">
    <text evidence="2">The sequence shown here is derived from an EMBL/GenBank/DDBJ whole genome shotgun (WGS) entry which is preliminary data.</text>
</comment>